<evidence type="ECO:0000313" key="3">
    <source>
        <dbReference type="Proteomes" id="UP000052015"/>
    </source>
</evidence>
<gene>
    <name evidence="2" type="ORF">ABG79_01946</name>
</gene>
<dbReference type="Proteomes" id="UP000052015">
    <property type="component" value="Unassembled WGS sequence"/>
</dbReference>
<dbReference type="OrthoDB" id="9811121at2"/>
<proteinExistence type="predicted"/>
<feature type="domain" description="CN hydrolase" evidence="1">
    <location>
        <begin position="26"/>
        <end position="220"/>
    </location>
</feature>
<dbReference type="PANTHER" id="PTHR47799">
    <property type="entry name" value="OMEGA-AMIDASE YAFV"/>
    <property type="match status" value="1"/>
</dbReference>
<comment type="caution">
    <text evidence="2">The sequence shown here is derived from an EMBL/GenBank/DDBJ whole genome shotgun (WGS) entry which is preliminary data.</text>
</comment>
<dbReference type="InterPro" id="IPR036526">
    <property type="entry name" value="C-N_Hydrolase_sf"/>
</dbReference>
<dbReference type="InterPro" id="IPR052737">
    <property type="entry name" value="Omega-amidase_YafV"/>
</dbReference>
<dbReference type="Gene3D" id="3.60.110.10">
    <property type="entry name" value="Carbon-nitrogen hydrolase"/>
    <property type="match status" value="1"/>
</dbReference>
<dbReference type="GO" id="GO:0106008">
    <property type="term" value="F:2-oxoglutaramate amidase activity"/>
    <property type="evidence" value="ECO:0007669"/>
    <property type="project" value="TreeGrafter"/>
</dbReference>
<dbReference type="Pfam" id="PF00795">
    <property type="entry name" value="CN_hydrolase"/>
    <property type="match status" value="1"/>
</dbReference>
<dbReference type="GO" id="GO:0050152">
    <property type="term" value="F:omega-amidase activity"/>
    <property type="evidence" value="ECO:0007669"/>
    <property type="project" value="TreeGrafter"/>
</dbReference>
<name>A0A0R3JRY3_CALMK</name>
<evidence type="ECO:0000259" key="1">
    <source>
        <dbReference type="Pfam" id="PF00795"/>
    </source>
</evidence>
<dbReference type="STRING" id="908809.ABG79_01946"/>
<keyword evidence="3" id="KW-1185">Reference proteome</keyword>
<organism evidence="2 3">
    <name type="scientific">Caloramator mitchellensis</name>
    <dbReference type="NCBI Taxonomy" id="908809"/>
    <lineage>
        <taxon>Bacteria</taxon>
        <taxon>Bacillati</taxon>
        <taxon>Bacillota</taxon>
        <taxon>Clostridia</taxon>
        <taxon>Eubacteriales</taxon>
        <taxon>Clostridiaceae</taxon>
        <taxon>Caloramator</taxon>
    </lineage>
</organism>
<sequence>MKIGLFLQDTTLTKKKKDKIFYETLNLARENNLDLLVFPEHFYCPEDEKLDEYAFLSHAYEENSEECDRDKIIDIFRNYAKIANCPILASRADKYNFIYALYVSPFEENIKLYGKHIATNYSVFDLADYEESVEEIFMPIDYKGYKIGVTICYDSNKPLFSRFYKAYGDIDILINLTGGHVDYKKWSIYQKARALENKCYNLCTMAYYDEEKRNKSYVFAFDGFGKKLSYKILNKRISSDYNNDMPNGLYMFEVDKKSNTFEKFKLDKAEDDEFLDSNSSINKKIDINLSKTDILKLLNNKNKIDNCLYLVKKDNHNLILLDLKEHMVEEPILIESLMYSKKLKGISNKKYIIINRWDKLDEDYYKKKLSTILKARAAENFCIVILMSDIKDECIQVGLNKNIQIVKCVAGKYGLDLSRSTGPESFWKNDVIKGIKKCWREKYEFLIDYLRDNKKQTIKIR</sequence>
<dbReference type="RefSeq" id="WP_057979267.1">
    <property type="nucleotide sequence ID" value="NZ_LKHP01000013.1"/>
</dbReference>
<dbReference type="PANTHER" id="PTHR47799:SF1">
    <property type="entry name" value="OMEGA-AMIDASE YAFV"/>
    <property type="match status" value="1"/>
</dbReference>
<reference evidence="2 3" key="1">
    <citation type="submission" date="2015-09" db="EMBL/GenBank/DDBJ databases">
        <title>Draft genome sequence of a Caloramator mitchellensis, a moderate thermophile from the Great Artesian Basin of Australia.</title>
        <authorList>
            <person name="Patel B.K."/>
        </authorList>
    </citation>
    <scope>NUCLEOTIDE SEQUENCE [LARGE SCALE GENOMIC DNA]</scope>
    <source>
        <strain evidence="2 3">VF08</strain>
    </source>
</reference>
<dbReference type="EMBL" id="LKHP01000013">
    <property type="protein sequence ID" value="KRQ86216.1"/>
    <property type="molecule type" value="Genomic_DNA"/>
</dbReference>
<dbReference type="SUPFAM" id="SSF56317">
    <property type="entry name" value="Carbon-nitrogen hydrolase"/>
    <property type="match status" value="1"/>
</dbReference>
<evidence type="ECO:0000313" key="2">
    <source>
        <dbReference type="EMBL" id="KRQ86216.1"/>
    </source>
</evidence>
<accession>A0A0R3JRY3</accession>
<protein>
    <recommendedName>
        <fullName evidence="1">CN hydrolase domain-containing protein</fullName>
    </recommendedName>
</protein>
<dbReference type="AlphaFoldDB" id="A0A0R3JRY3"/>
<dbReference type="InterPro" id="IPR003010">
    <property type="entry name" value="C-N_Hydrolase"/>
</dbReference>